<dbReference type="Proteomes" id="UP000007431">
    <property type="component" value="Unassembled WGS sequence"/>
</dbReference>
<feature type="transmembrane region" description="Helical" evidence="2">
    <location>
        <begin position="157"/>
        <end position="178"/>
    </location>
</feature>
<dbReference type="RefSeq" id="XP_003026896.1">
    <property type="nucleotide sequence ID" value="XM_003026850.1"/>
</dbReference>
<feature type="transmembrane region" description="Helical" evidence="2">
    <location>
        <begin position="226"/>
        <end position="248"/>
    </location>
</feature>
<dbReference type="InParanoid" id="D8QJI4"/>
<gene>
    <name evidence="4" type="ORF">SCHCODRAFT_238298</name>
</gene>
<keyword evidence="5" id="KW-1185">Reference proteome</keyword>
<sequence length="385" mass="41518">MLGLFLALVFAVIHYTRREHPRSSGASPTPRNEWTREDRLLFVGSMVLTVTTSANWICSCLRLLKAYHASSGSAPSHIEMDSTVSAAQVVLRVLTWCVADMVVISRVYVVWSGKLAVIILPAISLAVLLASGMAIAYDTAVLDADSPDTTFANWKLVNSWSTIFTNVYCTGMITWRILRVSRAHAQTGKSPLSAALAALVESAMFYTTIAILTYATAEAEHVSNAFFIEISAPSAALASVVIHVRAIWRRERWGGETERWRGDRAGPGGMRGPSMLASASPKPGVGASPMLGLGASPMLGLRASSMLGLRASPAPKLRVSSICPPVSRRPEDHARGSWDVEAQRRGDKASGETRESEKEWGTRSRSDGNSSSTSTLRPMSSAVVR</sequence>
<dbReference type="KEGG" id="scm:SCHCO_02602935"/>
<dbReference type="OrthoDB" id="3041822at2759"/>
<evidence type="ECO:0000313" key="5">
    <source>
        <dbReference type="Proteomes" id="UP000007431"/>
    </source>
</evidence>
<organism evidence="5">
    <name type="scientific">Schizophyllum commune (strain H4-8 / FGSC 9210)</name>
    <name type="common">Split gill fungus</name>
    <dbReference type="NCBI Taxonomy" id="578458"/>
    <lineage>
        <taxon>Eukaryota</taxon>
        <taxon>Fungi</taxon>
        <taxon>Dikarya</taxon>
        <taxon>Basidiomycota</taxon>
        <taxon>Agaricomycotina</taxon>
        <taxon>Agaricomycetes</taxon>
        <taxon>Agaricomycetidae</taxon>
        <taxon>Agaricales</taxon>
        <taxon>Schizophyllaceae</taxon>
        <taxon>Schizophyllum</taxon>
    </lineage>
</organism>
<feature type="transmembrane region" description="Helical" evidence="2">
    <location>
        <begin position="190"/>
        <end position="214"/>
    </location>
</feature>
<accession>D8QJI4</accession>
<feature type="signal peptide" evidence="3">
    <location>
        <begin position="1"/>
        <end position="18"/>
    </location>
</feature>
<evidence type="ECO:0000313" key="4">
    <source>
        <dbReference type="EMBL" id="EFI91993.1"/>
    </source>
</evidence>
<keyword evidence="2" id="KW-0472">Membrane</keyword>
<keyword evidence="3" id="KW-0732">Signal</keyword>
<feature type="region of interest" description="Disordered" evidence="1">
    <location>
        <begin position="319"/>
        <end position="385"/>
    </location>
</feature>
<evidence type="ECO:0000256" key="1">
    <source>
        <dbReference type="SAM" id="MobiDB-lite"/>
    </source>
</evidence>
<dbReference type="EMBL" id="GL377314">
    <property type="protein sequence ID" value="EFI91993.1"/>
    <property type="molecule type" value="Genomic_DNA"/>
</dbReference>
<dbReference type="HOGENOM" id="CLU_717971_0_0_1"/>
<keyword evidence="2" id="KW-0812">Transmembrane</keyword>
<keyword evidence="2" id="KW-1133">Transmembrane helix</keyword>
<dbReference type="GeneID" id="9593341"/>
<feature type="transmembrane region" description="Helical" evidence="2">
    <location>
        <begin position="115"/>
        <end position="137"/>
    </location>
</feature>
<evidence type="ECO:0000256" key="2">
    <source>
        <dbReference type="SAM" id="Phobius"/>
    </source>
</evidence>
<feature type="chain" id="PRO_5003120945" evidence="3">
    <location>
        <begin position="19"/>
        <end position="385"/>
    </location>
</feature>
<reference evidence="4 5" key="1">
    <citation type="journal article" date="2010" name="Nat. Biotechnol.">
        <title>Genome sequence of the model mushroom Schizophyllum commune.</title>
        <authorList>
            <person name="Ohm R.A."/>
            <person name="de Jong J.F."/>
            <person name="Lugones L.G."/>
            <person name="Aerts A."/>
            <person name="Kothe E."/>
            <person name="Stajich J.E."/>
            <person name="de Vries R.P."/>
            <person name="Record E."/>
            <person name="Levasseur A."/>
            <person name="Baker S.E."/>
            <person name="Bartholomew K.A."/>
            <person name="Coutinho P.M."/>
            <person name="Erdmann S."/>
            <person name="Fowler T.J."/>
            <person name="Gathman A.C."/>
            <person name="Lombard V."/>
            <person name="Henrissat B."/>
            <person name="Knabe N."/>
            <person name="Kuees U."/>
            <person name="Lilly W.W."/>
            <person name="Lindquist E."/>
            <person name="Lucas S."/>
            <person name="Magnuson J.K."/>
            <person name="Piumi F."/>
            <person name="Raudaskoski M."/>
            <person name="Salamov A."/>
            <person name="Schmutz J."/>
            <person name="Schwarze F.W.M.R."/>
            <person name="vanKuyk P.A."/>
            <person name="Horton J.S."/>
            <person name="Grigoriev I.V."/>
            <person name="Woesten H.A.B."/>
        </authorList>
    </citation>
    <scope>NUCLEOTIDE SEQUENCE [LARGE SCALE GENOMIC DNA]</scope>
    <source>
        <strain evidence="5">H4-8 / FGSC 9210</strain>
    </source>
</reference>
<feature type="compositionally biased region" description="Basic and acidic residues" evidence="1">
    <location>
        <begin position="328"/>
        <end position="366"/>
    </location>
</feature>
<evidence type="ECO:0000256" key="3">
    <source>
        <dbReference type="SAM" id="SignalP"/>
    </source>
</evidence>
<feature type="region of interest" description="Disordered" evidence="1">
    <location>
        <begin position="258"/>
        <end position="283"/>
    </location>
</feature>
<name>D8QJI4_SCHCM</name>
<protein>
    <submittedName>
        <fullName evidence="4">Uncharacterized protein</fullName>
    </submittedName>
</protein>
<dbReference type="VEuPathDB" id="FungiDB:SCHCODRAFT_02602935"/>
<dbReference type="OMA" id="RRIAMYP"/>
<dbReference type="AlphaFoldDB" id="D8QJI4"/>
<proteinExistence type="predicted"/>